<dbReference type="EMBL" id="MT141351">
    <property type="protein sequence ID" value="QJA59012.1"/>
    <property type="molecule type" value="Genomic_DNA"/>
</dbReference>
<evidence type="ECO:0000313" key="4">
    <source>
        <dbReference type="EMBL" id="QJH96614.1"/>
    </source>
</evidence>
<gene>
    <name evidence="3" type="ORF">MM415B01374_0002</name>
    <name evidence="2" type="ORF">TM448A00646_0002</name>
    <name evidence="4" type="ORF">TM448B00781_0002</name>
</gene>
<name>A0A6H1ZH93_9ZZZZ</name>
<evidence type="ECO:0000256" key="1">
    <source>
        <dbReference type="SAM" id="Phobius"/>
    </source>
</evidence>
<feature type="transmembrane region" description="Helical" evidence="1">
    <location>
        <begin position="7"/>
        <end position="32"/>
    </location>
</feature>
<keyword evidence="1" id="KW-0812">Transmembrane</keyword>
<dbReference type="EMBL" id="MT144039">
    <property type="protein sequence ID" value="QJA47296.1"/>
    <property type="molecule type" value="Genomic_DNA"/>
</dbReference>
<accession>A0A6H1ZH93</accession>
<dbReference type="EMBL" id="MT144657">
    <property type="protein sequence ID" value="QJH96614.1"/>
    <property type="molecule type" value="Genomic_DNA"/>
</dbReference>
<keyword evidence="1" id="KW-1133">Transmembrane helix</keyword>
<protein>
    <submittedName>
        <fullName evidence="2">Uncharacterized protein</fullName>
    </submittedName>
</protein>
<keyword evidence="1" id="KW-0472">Membrane</keyword>
<dbReference type="AlphaFoldDB" id="A0A6H1ZH93"/>
<reference evidence="2" key="1">
    <citation type="submission" date="2020-03" db="EMBL/GenBank/DDBJ databases">
        <title>The deep terrestrial virosphere.</title>
        <authorList>
            <person name="Holmfeldt K."/>
            <person name="Nilsson E."/>
            <person name="Simone D."/>
            <person name="Lopez-Fernandez M."/>
            <person name="Wu X."/>
            <person name="de Brujin I."/>
            <person name="Lundin D."/>
            <person name="Andersson A."/>
            <person name="Bertilsson S."/>
            <person name="Dopson M."/>
        </authorList>
    </citation>
    <scope>NUCLEOTIDE SEQUENCE</scope>
    <source>
        <strain evidence="3">MM415B01374</strain>
        <strain evidence="2">TM448A00646</strain>
        <strain evidence="4">TM448B00781</strain>
    </source>
</reference>
<evidence type="ECO:0000313" key="3">
    <source>
        <dbReference type="EMBL" id="QJA59012.1"/>
    </source>
</evidence>
<proteinExistence type="predicted"/>
<evidence type="ECO:0000313" key="2">
    <source>
        <dbReference type="EMBL" id="QJA47296.1"/>
    </source>
</evidence>
<organism evidence="2">
    <name type="scientific">viral metagenome</name>
    <dbReference type="NCBI Taxonomy" id="1070528"/>
    <lineage>
        <taxon>unclassified sequences</taxon>
        <taxon>metagenomes</taxon>
        <taxon>organismal metagenomes</taxon>
    </lineage>
</organism>
<sequence length="86" mass="9396">MEKLLLLAFMVVPPVVGIGAFAGVGLALWYWLFYLPSPVSAGELAALNPEIKSLLADDVESGPITRSDLHRAKRRLLESQTDGKFQ</sequence>